<keyword evidence="1" id="KW-0472">Membrane</keyword>
<evidence type="ECO:0000313" key="2">
    <source>
        <dbReference type="EMBL" id="MDQ0102665.1"/>
    </source>
</evidence>
<sequence length="101" mass="10430">MGDNNTPGEHHSPQPARKLAVVVVPLLGLVAVIVGLIVAWNNQSTGFGFFAYAPLSDTVFVGDNGSFVSKGSQLGLAVAGVGLLVLAFCAGLAIGRRQVRR</sequence>
<comment type="caution">
    <text evidence="2">The sequence shown here is derived from an EMBL/GenBank/DDBJ whole genome shotgun (WGS) entry which is preliminary data.</text>
</comment>
<dbReference type="Proteomes" id="UP001244563">
    <property type="component" value="Unassembled WGS sequence"/>
</dbReference>
<keyword evidence="1" id="KW-1133">Transmembrane helix</keyword>
<proteinExistence type="predicted"/>
<reference evidence="2 3" key="1">
    <citation type="submission" date="2023-07" db="EMBL/GenBank/DDBJ databases">
        <title>Sorghum-associated microbial communities from plants grown in Nebraska, USA.</title>
        <authorList>
            <person name="Schachtman D."/>
        </authorList>
    </citation>
    <scope>NUCLEOTIDE SEQUENCE [LARGE SCALE GENOMIC DNA]</scope>
    <source>
        <strain evidence="2 3">CC523</strain>
    </source>
</reference>
<dbReference type="EMBL" id="JAUSSW010000005">
    <property type="protein sequence ID" value="MDQ0102665.1"/>
    <property type="molecule type" value="Genomic_DNA"/>
</dbReference>
<protein>
    <recommendedName>
        <fullName evidence="4">Integral membrane protein</fullName>
    </recommendedName>
</protein>
<accession>A0ABT9TLX6</accession>
<keyword evidence="3" id="KW-1185">Reference proteome</keyword>
<keyword evidence="1" id="KW-0812">Transmembrane</keyword>
<organism evidence="2 3">
    <name type="scientific">Paenarthrobacter nicotinovorans</name>
    <name type="common">Arthrobacter nicotinovorans</name>
    <dbReference type="NCBI Taxonomy" id="29320"/>
    <lineage>
        <taxon>Bacteria</taxon>
        <taxon>Bacillati</taxon>
        <taxon>Actinomycetota</taxon>
        <taxon>Actinomycetes</taxon>
        <taxon>Micrococcales</taxon>
        <taxon>Micrococcaceae</taxon>
        <taxon>Paenarthrobacter</taxon>
    </lineage>
</organism>
<evidence type="ECO:0000256" key="1">
    <source>
        <dbReference type="SAM" id="Phobius"/>
    </source>
</evidence>
<feature type="transmembrane region" description="Helical" evidence="1">
    <location>
        <begin position="19"/>
        <end position="40"/>
    </location>
</feature>
<name>A0ABT9TLX6_PAENI</name>
<feature type="transmembrane region" description="Helical" evidence="1">
    <location>
        <begin position="74"/>
        <end position="95"/>
    </location>
</feature>
<dbReference type="RefSeq" id="WP_064722683.1">
    <property type="nucleotide sequence ID" value="NZ_BDDW01000007.1"/>
</dbReference>
<evidence type="ECO:0000313" key="3">
    <source>
        <dbReference type="Proteomes" id="UP001244563"/>
    </source>
</evidence>
<evidence type="ECO:0008006" key="4">
    <source>
        <dbReference type="Google" id="ProtNLM"/>
    </source>
</evidence>
<gene>
    <name evidence="2" type="ORF">J2T10_002318</name>
</gene>